<evidence type="ECO:0000256" key="1">
    <source>
        <dbReference type="SAM" id="Phobius"/>
    </source>
</evidence>
<dbReference type="InterPro" id="IPR000727">
    <property type="entry name" value="T_SNARE_dom"/>
</dbReference>
<feature type="domain" description="T-SNARE coiled-coil homology" evidence="2">
    <location>
        <begin position="185"/>
        <end position="247"/>
    </location>
</feature>
<keyword evidence="1" id="KW-1133">Transmembrane helix</keyword>
<dbReference type="InterPro" id="IPR045242">
    <property type="entry name" value="Syntaxin"/>
</dbReference>
<proteinExistence type="predicted"/>
<dbReference type="OrthoDB" id="244190at2759"/>
<dbReference type="EMBL" id="MCFK01006823">
    <property type="protein sequence ID" value="RKF58369.1"/>
    <property type="molecule type" value="Genomic_DNA"/>
</dbReference>
<dbReference type="PROSITE" id="PS50192">
    <property type="entry name" value="T_SNARE"/>
    <property type="match status" value="1"/>
</dbReference>
<dbReference type="Pfam" id="PF05739">
    <property type="entry name" value="SNARE"/>
    <property type="match status" value="1"/>
</dbReference>
<dbReference type="STRING" id="212602.A0A420HLV2"/>
<dbReference type="GO" id="GO:0031201">
    <property type="term" value="C:SNARE complex"/>
    <property type="evidence" value="ECO:0007669"/>
    <property type="project" value="TreeGrafter"/>
</dbReference>
<dbReference type="AlphaFoldDB" id="A0A420HLV2"/>
<dbReference type="GO" id="GO:0006886">
    <property type="term" value="P:intracellular protein transport"/>
    <property type="evidence" value="ECO:0007669"/>
    <property type="project" value="TreeGrafter"/>
</dbReference>
<dbReference type="GO" id="GO:0006906">
    <property type="term" value="P:vesicle fusion"/>
    <property type="evidence" value="ECO:0007669"/>
    <property type="project" value="TreeGrafter"/>
</dbReference>
<dbReference type="CDD" id="cd15859">
    <property type="entry name" value="SNARE_SYN8"/>
    <property type="match status" value="1"/>
</dbReference>
<organism evidence="3 4">
    <name type="scientific">Erysiphe neolycopersici</name>
    <dbReference type="NCBI Taxonomy" id="212602"/>
    <lineage>
        <taxon>Eukaryota</taxon>
        <taxon>Fungi</taxon>
        <taxon>Dikarya</taxon>
        <taxon>Ascomycota</taxon>
        <taxon>Pezizomycotina</taxon>
        <taxon>Leotiomycetes</taxon>
        <taxon>Erysiphales</taxon>
        <taxon>Erysiphaceae</taxon>
        <taxon>Erysiphe</taxon>
    </lineage>
</organism>
<dbReference type="GO" id="GO:0000149">
    <property type="term" value="F:SNARE binding"/>
    <property type="evidence" value="ECO:0007669"/>
    <property type="project" value="TreeGrafter"/>
</dbReference>
<dbReference type="SUPFAM" id="SSF58038">
    <property type="entry name" value="SNARE fusion complex"/>
    <property type="match status" value="1"/>
</dbReference>
<evidence type="ECO:0000313" key="4">
    <source>
        <dbReference type="Proteomes" id="UP000286134"/>
    </source>
</evidence>
<keyword evidence="4" id="KW-1185">Reference proteome</keyword>
<protein>
    <submittedName>
        <fullName evidence="3">Putative snare complex subunit</fullName>
    </submittedName>
</protein>
<dbReference type="GO" id="GO:0048278">
    <property type="term" value="P:vesicle docking"/>
    <property type="evidence" value="ECO:0007669"/>
    <property type="project" value="TreeGrafter"/>
</dbReference>
<gene>
    <name evidence="3" type="ORF">OnM2_068042</name>
</gene>
<accession>A0A420HLV2</accession>
<dbReference type="Gene3D" id="1.20.5.110">
    <property type="match status" value="1"/>
</dbReference>
<evidence type="ECO:0000313" key="3">
    <source>
        <dbReference type="EMBL" id="RKF58369.1"/>
    </source>
</evidence>
<name>A0A420HLV2_9PEZI</name>
<dbReference type="GO" id="GO:0012505">
    <property type="term" value="C:endomembrane system"/>
    <property type="evidence" value="ECO:0007669"/>
    <property type="project" value="TreeGrafter"/>
</dbReference>
<dbReference type="SMART" id="SM00397">
    <property type="entry name" value="t_SNARE"/>
    <property type="match status" value="1"/>
</dbReference>
<keyword evidence="1" id="KW-0472">Membrane</keyword>
<sequence>MANFNQYFLLADHIKLSLLERQRAIYSSTNSASKDSYISRSLESLQEGIAKINAEQLRLQNSGDLDASQSILEMGKNLQAQYDGFARQFQDYASESTMSVTSHTNDVVMSGQGTETSERSRIRLSTTSLKTSIRRSSDSSMAVKTVRFSDSPLQADSGLFFPYRDEPDSKDNSHLDNQQLLNYHSQIMDQQDQALDNLSKSIQRQRELSIQIGGELNEQVEILDDIDRNVDRHHTRLRKTMRQLETTAKYAKNNRQIRIIAVLLLILVVLIITLNY</sequence>
<evidence type="ECO:0000259" key="2">
    <source>
        <dbReference type="PROSITE" id="PS50192"/>
    </source>
</evidence>
<dbReference type="PANTHER" id="PTHR19957:SF423">
    <property type="entry name" value="SYNTAXIN-8-RELATED"/>
    <property type="match status" value="1"/>
</dbReference>
<comment type="caution">
    <text evidence="3">The sequence shown here is derived from an EMBL/GenBank/DDBJ whole genome shotgun (WGS) entry which is preliminary data.</text>
</comment>
<reference evidence="3 4" key="1">
    <citation type="journal article" date="2018" name="BMC Genomics">
        <title>Comparative genome analyses reveal sequence features reflecting distinct modes of host-adaptation between dicot and monocot powdery mildew.</title>
        <authorList>
            <person name="Wu Y."/>
            <person name="Ma X."/>
            <person name="Pan Z."/>
            <person name="Kale S.D."/>
            <person name="Song Y."/>
            <person name="King H."/>
            <person name="Zhang Q."/>
            <person name="Presley C."/>
            <person name="Deng X."/>
            <person name="Wei C.I."/>
            <person name="Xiao S."/>
        </authorList>
    </citation>
    <scope>NUCLEOTIDE SEQUENCE [LARGE SCALE GENOMIC DNA]</scope>
    <source>
        <strain evidence="3">UMSG2</strain>
    </source>
</reference>
<feature type="transmembrane region" description="Helical" evidence="1">
    <location>
        <begin position="257"/>
        <end position="274"/>
    </location>
</feature>
<keyword evidence="1" id="KW-0812">Transmembrane</keyword>
<dbReference type="Proteomes" id="UP000286134">
    <property type="component" value="Unassembled WGS sequence"/>
</dbReference>
<dbReference type="GO" id="GO:0005484">
    <property type="term" value="F:SNAP receptor activity"/>
    <property type="evidence" value="ECO:0007669"/>
    <property type="project" value="TreeGrafter"/>
</dbReference>
<dbReference type="PANTHER" id="PTHR19957">
    <property type="entry name" value="SYNTAXIN"/>
    <property type="match status" value="1"/>
</dbReference>